<dbReference type="AlphaFoldDB" id="A0A6A3C5Y5"/>
<evidence type="ECO:0000313" key="2">
    <source>
        <dbReference type="Proteomes" id="UP000436088"/>
    </source>
</evidence>
<evidence type="ECO:0000313" key="1">
    <source>
        <dbReference type="EMBL" id="KAE8722592.1"/>
    </source>
</evidence>
<keyword evidence="2" id="KW-1185">Reference proteome</keyword>
<name>A0A6A3C5Y5_HIBSY</name>
<dbReference type="Proteomes" id="UP000436088">
    <property type="component" value="Unassembled WGS sequence"/>
</dbReference>
<comment type="caution">
    <text evidence="1">The sequence shown here is derived from an EMBL/GenBank/DDBJ whole genome shotgun (WGS) entry which is preliminary data.</text>
</comment>
<sequence length="173" mass="18843">MDSSFSTSDDLNKDREKQCWQKTWRFLLRSRLMKMTGNLRAEWSLRGLLIFGLDSFTHIIMDGAKIKYKEDKTLFTARSCVCVLLRVFLVGSPAGGGAANSALSVLSCVLVQQCCEACAFIVGSLVDGGAWLAIADVIADASGFLEACAEDTGPRKVVWGCVAQGVESEESFR</sequence>
<proteinExistence type="predicted"/>
<protein>
    <submittedName>
        <fullName evidence="1">Uncharacterized protein</fullName>
    </submittedName>
</protein>
<reference evidence="1" key="1">
    <citation type="submission" date="2019-09" db="EMBL/GenBank/DDBJ databases">
        <title>Draft genome information of white flower Hibiscus syriacus.</title>
        <authorList>
            <person name="Kim Y.-M."/>
        </authorList>
    </citation>
    <scope>NUCLEOTIDE SEQUENCE [LARGE SCALE GENOMIC DNA]</scope>
    <source>
        <strain evidence="1">YM2019G1</strain>
    </source>
</reference>
<dbReference type="EMBL" id="VEPZ02000561">
    <property type="protein sequence ID" value="KAE8722592.1"/>
    <property type="molecule type" value="Genomic_DNA"/>
</dbReference>
<accession>A0A6A3C5Y5</accession>
<gene>
    <name evidence="1" type="ORF">F3Y22_tig00013960pilonHSYRG00326</name>
</gene>
<organism evidence="1 2">
    <name type="scientific">Hibiscus syriacus</name>
    <name type="common">Rose of Sharon</name>
    <dbReference type="NCBI Taxonomy" id="106335"/>
    <lineage>
        <taxon>Eukaryota</taxon>
        <taxon>Viridiplantae</taxon>
        <taxon>Streptophyta</taxon>
        <taxon>Embryophyta</taxon>
        <taxon>Tracheophyta</taxon>
        <taxon>Spermatophyta</taxon>
        <taxon>Magnoliopsida</taxon>
        <taxon>eudicotyledons</taxon>
        <taxon>Gunneridae</taxon>
        <taxon>Pentapetalae</taxon>
        <taxon>rosids</taxon>
        <taxon>malvids</taxon>
        <taxon>Malvales</taxon>
        <taxon>Malvaceae</taxon>
        <taxon>Malvoideae</taxon>
        <taxon>Hibiscus</taxon>
    </lineage>
</organism>